<feature type="domain" description="Methyltransferase" evidence="2">
    <location>
        <begin position="50"/>
        <end position="146"/>
    </location>
</feature>
<dbReference type="Proteomes" id="UP000321304">
    <property type="component" value="Unassembled WGS sequence"/>
</dbReference>
<keyword evidence="3" id="KW-0489">Methyltransferase</keyword>
<dbReference type="PANTHER" id="PTHR44068:SF1">
    <property type="entry name" value="HYPOTHETICAL LOC100005854"/>
    <property type="match status" value="1"/>
</dbReference>
<gene>
    <name evidence="3" type="ORF">FBZ93_119105</name>
</gene>
<keyword evidence="1 3" id="KW-0808">Transferase</keyword>
<dbReference type="EMBL" id="VITY01000019">
    <property type="protein sequence ID" value="TWB88115.1"/>
    <property type="molecule type" value="Genomic_DNA"/>
</dbReference>
<dbReference type="InterPro" id="IPR029063">
    <property type="entry name" value="SAM-dependent_MTases_sf"/>
</dbReference>
<evidence type="ECO:0000259" key="2">
    <source>
        <dbReference type="Pfam" id="PF13649"/>
    </source>
</evidence>
<protein>
    <submittedName>
        <fullName evidence="3">Methyltransferase family protein</fullName>
    </submittedName>
</protein>
<evidence type="ECO:0000313" key="3">
    <source>
        <dbReference type="EMBL" id="TWB88115.1"/>
    </source>
</evidence>
<evidence type="ECO:0000256" key="1">
    <source>
        <dbReference type="ARBA" id="ARBA00022679"/>
    </source>
</evidence>
<dbReference type="STRING" id="1755647.AS156_17745"/>
<name>A0A560KY28_9BRAD</name>
<evidence type="ECO:0000313" key="4">
    <source>
        <dbReference type="Proteomes" id="UP000321304"/>
    </source>
</evidence>
<comment type="caution">
    <text evidence="3">The sequence shown here is derived from an EMBL/GenBank/DDBJ whole genome shotgun (WGS) entry which is preliminary data.</text>
</comment>
<keyword evidence="4" id="KW-1185">Reference proteome</keyword>
<dbReference type="GO" id="GO:0003838">
    <property type="term" value="F:sterol 24-C-methyltransferase activity"/>
    <property type="evidence" value="ECO:0007669"/>
    <property type="project" value="TreeGrafter"/>
</dbReference>
<dbReference type="GO" id="GO:0016126">
    <property type="term" value="P:sterol biosynthetic process"/>
    <property type="evidence" value="ECO:0007669"/>
    <property type="project" value="TreeGrafter"/>
</dbReference>
<accession>A0A560KY28</accession>
<sequence length="192" mass="20301">MSVMRSILLRAFGRPRGLLGRLGGVIMARTNADCGAWVTDLLEVESDDRVLEVGFGPGVVIQRLSSLVPAGSVAGIDASPEMVGQARARNTTAVGDGRIDLRLGSVEHLPFDDGSFDKALAINSMQVWPDAVAGLREIRRVMKPGGRIALGFTSHSGQPREGVVEKIVAAGFTAARLMDGDERFCALATKAS</sequence>
<dbReference type="AlphaFoldDB" id="A0A560KY28"/>
<proteinExistence type="predicted"/>
<organism evidence="3 4">
    <name type="scientific">Bradyrhizobium macuxiense</name>
    <dbReference type="NCBI Taxonomy" id="1755647"/>
    <lineage>
        <taxon>Bacteria</taxon>
        <taxon>Pseudomonadati</taxon>
        <taxon>Pseudomonadota</taxon>
        <taxon>Alphaproteobacteria</taxon>
        <taxon>Hyphomicrobiales</taxon>
        <taxon>Nitrobacteraceae</taxon>
        <taxon>Bradyrhizobium</taxon>
    </lineage>
</organism>
<dbReference type="PANTHER" id="PTHR44068">
    <property type="entry name" value="ZGC:194242"/>
    <property type="match status" value="1"/>
</dbReference>
<dbReference type="CDD" id="cd02440">
    <property type="entry name" value="AdoMet_MTases"/>
    <property type="match status" value="1"/>
</dbReference>
<reference evidence="3 4" key="1">
    <citation type="submission" date="2019-06" db="EMBL/GenBank/DDBJ databases">
        <title>Genomic Encyclopedia of Type Strains, Phase IV (KMG-V): Genome sequencing to study the core and pangenomes of soil and plant-associated prokaryotes.</title>
        <authorList>
            <person name="Whitman W."/>
        </authorList>
    </citation>
    <scope>NUCLEOTIDE SEQUENCE [LARGE SCALE GENOMIC DNA]</scope>
    <source>
        <strain evidence="3 4">BR 10355</strain>
    </source>
</reference>
<dbReference type="InterPro" id="IPR041698">
    <property type="entry name" value="Methyltransf_25"/>
</dbReference>
<dbReference type="GO" id="GO:0032259">
    <property type="term" value="P:methylation"/>
    <property type="evidence" value="ECO:0007669"/>
    <property type="project" value="UniProtKB-KW"/>
</dbReference>
<dbReference type="SUPFAM" id="SSF53335">
    <property type="entry name" value="S-adenosyl-L-methionine-dependent methyltransferases"/>
    <property type="match status" value="1"/>
</dbReference>
<dbReference type="Gene3D" id="3.40.50.150">
    <property type="entry name" value="Vaccinia Virus protein VP39"/>
    <property type="match status" value="1"/>
</dbReference>
<dbReference type="Pfam" id="PF13649">
    <property type="entry name" value="Methyltransf_25"/>
    <property type="match status" value="1"/>
</dbReference>
<dbReference type="InterPro" id="IPR050447">
    <property type="entry name" value="Erg6_SMT_methyltransf"/>
</dbReference>